<feature type="region of interest" description="Disordered" evidence="6">
    <location>
        <begin position="1"/>
        <end position="62"/>
    </location>
</feature>
<name>A0A8H3TZZ7_9TREE</name>
<dbReference type="Pfam" id="PF07690">
    <property type="entry name" value="MFS_1"/>
    <property type="match status" value="1"/>
</dbReference>
<dbReference type="InterPro" id="IPR020846">
    <property type="entry name" value="MFS_dom"/>
</dbReference>
<feature type="transmembrane region" description="Helical" evidence="7">
    <location>
        <begin position="303"/>
        <end position="321"/>
    </location>
</feature>
<dbReference type="OrthoDB" id="440755at2759"/>
<keyword evidence="10" id="KW-1185">Reference proteome</keyword>
<feature type="transmembrane region" description="Helical" evidence="7">
    <location>
        <begin position="404"/>
        <end position="425"/>
    </location>
</feature>
<evidence type="ECO:0000313" key="10">
    <source>
        <dbReference type="Proteomes" id="UP000620104"/>
    </source>
</evidence>
<evidence type="ECO:0000259" key="8">
    <source>
        <dbReference type="PROSITE" id="PS50850"/>
    </source>
</evidence>
<comment type="subcellular location">
    <subcellularLocation>
        <location evidence="1">Membrane</location>
        <topology evidence="1">Multi-pass membrane protein</topology>
    </subcellularLocation>
</comment>
<dbReference type="PANTHER" id="PTHR42718">
    <property type="entry name" value="MAJOR FACILITATOR SUPERFAMILY MULTIDRUG TRANSPORTER MFSC"/>
    <property type="match status" value="1"/>
</dbReference>
<keyword evidence="5 7" id="KW-0472">Membrane</keyword>
<organism evidence="9 10">
    <name type="scientific">Naganishia liquefaciens</name>
    <dbReference type="NCBI Taxonomy" id="104408"/>
    <lineage>
        <taxon>Eukaryota</taxon>
        <taxon>Fungi</taxon>
        <taxon>Dikarya</taxon>
        <taxon>Basidiomycota</taxon>
        <taxon>Agaricomycotina</taxon>
        <taxon>Tremellomycetes</taxon>
        <taxon>Filobasidiales</taxon>
        <taxon>Filobasidiaceae</taxon>
        <taxon>Naganishia</taxon>
    </lineage>
</organism>
<feature type="transmembrane region" description="Helical" evidence="7">
    <location>
        <begin position="198"/>
        <end position="221"/>
    </location>
</feature>
<feature type="transmembrane region" description="Helical" evidence="7">
    <location>
        <begin position="233"/>
        <end position="256"/>
    </location>
</feature>
<dbReference type="InterPro" id="IPR036259">
    <property type="entry name" value="MFS_trans_sf"/>
</dbReference>
<dbReference type="GO" id="GO:0022857">
    <property type="term" value="F:transmembrane transporter activity"/>
    <property type="evidence" value="ECO:0007669"/>
    <property type="project" value="InterPro"/>
</dbReference>
<dbReference type="Gene3D" id="1.20.1250.20">
    <property type="entry name" value="MFS general substrate transporter like domains"/>
    <property type="match status" value="1"/>
</dbReference>
<accession>A0A8H3TZZ7</accession>
<feature type="domain" description="Major facilitator superfamily (MFS) profile" evidence="8">
    <location>
        <begin position="105"/>
        <end position="566"/>
    </location>
</feature>
<feature type="transmembrane region" description="Helical" evidence="7">
    <location>
        <begin position="501"/>
        <end position="521"/>
    </location>
</feature>
<feature type="transmembrane region" description="Helical" evidence="7">
    <location>
        <begin position="541"/>
        <end position="561"/>
    </location>
</feature>
<keyword evidence="2" id="KW-0813">Transport</keyword>
<dbReference type="GO" id="GO:0016020">
    <property type="term" value="C:membrane"/>
    <property type="evidence" value="ECO:0007669"/>
    <property type="project" value="UniProtKB-SubCell"/>
</dbReference>
<feature type="transmembrane region" description="Helical" evidence="7">
    <location>
        <begin position="139"/>
        <end position="161"/>
    </location>
</feature>
<reference evidence="9" key="1">
    <citation type="submission" date="2020-07" db="EMBL/GenBank/DDBJ databases">
        <title>Draft Genome Sequence of a Deep-Sea Yeast, Naganishia (Cryptococcus) liquefaciens strain N6.</title>
        <authorList>
            <person name="Han Y.W."/>
            <person name="Kajitani R."/>
            <person name="Morimoto H."/>
            <person name="Parhat M."/>
            <person name="Tsubouchi H."/>
            <person name="Bakenova O."/>
            <person name="Ogata M."/>
            <person name="Argunhan B."/>
            <person name="Aoki R."/>
            <person name="Kajiwara S."/>
            <person name="Itoh T."/>
            <person name="Iwasaki H."/>
        </authorList>
    </citation>
    <scope>NUCLEOTIDE SEQUENCE</scope>
    <source>
        <strain evidence="9">N6</strain>
    </source>
</reference>
<keyword evidence="4 7" id="KW-1133">Transmembrane helix</keyword>
<feature type="transmembrane region" description="Helical" evidence="7">
    <location>
        <begin position="468"/>
        <end position="489"/>
    </location>
</feature>
<proteinExistence type="predicted"/>
<dbReference type="PROSITE" id="PS50850">
    <property type="entry name" value="MFS"/>
    <property type="match status" value="1"/>
</dbReference>
<protein>
    <recommendedName>
        <fullName evidence="8">Major facilitator superfamily (MFS) profile domain-containing protein</fullName>
    </recommendedName>
</protein>
<dbReference type="Proteomes" id="UP000620104">
    <property type="component" value="Unassembled WGS sequence"/>
</dbReference>
<keyword evidence="3 7" id="KW-0812">Transmembrane</keyword>
<dbReference type="Gene3D" id="1.20.1720.10">
    <property type="entry name" value="Multidrug resistance protein D"/>
    <property type="match status" value="1"/>
</dbReference>
<evidence type="ECO:0000256" key="3">
    <source>
        <dbReference type="ARBA" id="ARBA00022692"/>
    </source>
</evidence>
<dbReference type="AlphaFoldDB" id="A0A8H3TZZ7"/>
<comment type="caution">
    <text evidence="9">The sequence shown here is derived from an EMBL/GenBank/DDBJ whole genome shotgun (WGS) entry which is preliminary data.</text>
</comment>
<evidence type="ECO:0000256" key="4">
    <source>
        <dbReference type="ARBA" id="ARBA00022989"/>
    </source>
</evidence>
<evidence type="ECO:0000256" key="7">
    <source>
        <dbReference type="SAM" id="Phobius"/>
    </source>
</evidence>
<evidence type="ECO:0000256" key="1">
    <source>
        <dbReference type="ARBA" id="ARBA00004141"/>
    </source>
</evidence>
<feature type="transmembrane region" description="Helical" evidence="7">
    <location>
        <begin position="107"/>
        <end position="127"/>
    </location>
</feature>
<dbReference type="PANTHER" id="PTHR42718:SF9">
    <property type="entry name" value="MAJOR FACILITATOR SUPERFAMILY MULTIDRUG TRANSPORTER MFSC"/>
    <property type="match status" value="1"/>
</dbReference>
<feature type="transmembrane region" description="Helical" evidence="7">
    <location>
        <begin position="437"/>
        <end position="456"/>
    </location>
</feature>
<feature type="compositionally biased region" description="Polar residues" evidence="6">
    <location>
        <begin position="11"/>
        <end position="20"/>
    </location>
</feature>
<dbReference type="InterPro" id="IPR011701">
    <property type="entry name" value="MFS"/>
</dbReference>
<dbReference type="SUPFAM" id="SSF103473">
    <property type="entry name" value="MFS general substrate transporter"/>
    <property type="match status" value="1"/>
</dbReference>
<feature type="transmembrane region" description="Helical" evidence="7">
    <location>
        <begin position="173"/>
        <end position="192"/>
    </location>
</feature>
<evidence type="ECO:0000256" key="5">
    <source>
        <dbReference type="ARBA" id="ARBA00023136"/>
    </source>
</evidence>
<gene>
    <name evidence="9" type="ORF">NliqN6_6315</name>
</gene>
<feature type="transmembrane region" description="Helical" evidence="7">
    <location>
        <begin position="333"/>
        <end position="350"/>
    </location>
</feature>
<feature type="transmembrane region" description="Helical" evidence="7">
    <location>
        <begin position="262"/>
        <end position="282"/>
    </location>
</feature>
<sequence>MASPNPPPFSATFQKASSLRSPAATLVEDPKRKSSYFANGDHASANGKHSPNAHSPPALDLDRHATKGSAVPVIKQSSGQSTISDVSTDGNKVEDIFARLSPARKHILLAVFSLATALDVVSVSGLLTTTESIAVDLGLTAGNITWVLTAYAMTFASFLLLAGRLADLYPAQFVFEGGFVTLAIFFLVSSFVDNKYGFLVLRALQGISASMTIPSAYHLIVHLFPEKGKQQNALALLGLIAAIANTLGVVLGGLFELANWKWLFRFMAILAFTSAAVGALLLPWKMERHVADSKFSKLQRLDLVGVFLMTGSLLLFILGLTSGTTDGWTDAHFLAPFLISVFMFAGFFVWEARLDEEKALLPMKLIKLPNLILLCFMSLTPYLWWGTVSFSLANYYQVVLHHSAIHAAARILPIGVAGLIGGMLPQFFPVLLARPKYTVIVGTFIAIVPALVLLILGDGGKGDDYWKYMFTGCAIGSFGMILTFLALNIGIIQAVPPSASGVAGGLLQVSLQLGSVIGLSVQAGLYSRVDNNLADWRGTQYGFYFDIAWLSISLLAFIIFYRPQASQKVLAELQEKERALQQVTTPADSPA</sequence>
<feature type="transmembrane region" description="Helical" evidence="7">
    <location>
        <begin position="371"/>
        <end position="392"/>
    </location>
</feature>
<evidence type="ECO:0000313" key="9">
    <source>
        <dbReference type="EMBL" id="GHJ89913.1"/>
    </source>
</evidence>
<evidence type="ECO:0000256" key="2">
    <source>
        <dbReference type="ARBA" id="ARBA00022448"/>
    </source>
</evidence>
<evidence type="ECO:0000256" key="6">
    <source>
        <dbReference type="SAM" id="MobiDB-lite"/>
    </source>
</evidence>
<dbReference type="EMBL" id="BLZA01000053">
    <property type="protein sequence ID" value="GHJ89913.1"/>
    <property type="molecule type" value="Genomic_DNA"/>
</dbReference>